<dbReference type="InterPro" id="IPR018483">
    <property type="entry name" value="Carb_kinase_FGGY_CS"/>
</dbReference>
<dbReference type="Proteomes" id="UP000286482">
    <property type="component" value="Unassembled WGS sequence"/>
</dbReference>
<name>A0A420EDP2_9ALTE</name>
<dbReference type="AlphaFoldDB" id="A0A420EDP2"/>
<evidence type="ECO:0000313" key="8">
    <source>
        <dbReference type="Proteomes" id="UP000286482"/>
    </source>
</evidence>
<keyword evidence="2 4" id="KW-0808">Transferase</keyword>
<accession>A0A420EDP2</accession>
<dbReference type="PANTHER" id="PTHR43095:SF5">
    <property type="entry name" value="XYLULOSE KINASE"/>
    <property type="match status" value="1"/>
</dbReference>
<dbReference type="InterPro" id="IPR018485">
    <property type="entry name" value="FGGY_C"/>
</dbReference>
<gene>
    <name evidence="7" type="ORF">DBZ36_10345</name>
</gene>
<keyword evidence="8" id="KW-1185">Reference proteome</keyword>
<dbReference type="InterPro" id="IPR018484">
    <property type="entry name" value="FGGY_N"/>
</dbReference>
<feature type="domain" description="Carbohydrate kinase FGGY C-terminal" evidence="6">
    <location>
        <begin position="260"/>
        <end position="442"/>
    </location>
</feature>
<comment type="similarity">
    <text evidence="1 4">Belongs to the FGGY kinase family.</text>
</comment>
<protein>
    <submittedName>
        <fullName evidence="7">Pentose kinase</fullName>
    </submittedName>
</protein>
<sequence length="508" mass="56219">MNAVILALDIGTGSARAALVEHNGTIQALVQQEYDQNTPRQGWSEQQPKLWWDSICSCISQLKLLHSEIFSRIEVIASCGQMHAPVLLDSNGQLLNEYAQLWNDKRCQQQVSKFKGSNDWQSLLSKTANPPTTAWPAFKLKWIQEHETQLWANTAKVLMPKDYINFCLCGEIATDHSEASCFYLMDAYSQQWDLELLELFSIKAQQLPPIVESHTIIGYTQAAVTHTGLPIGIPVIAGAADMVATLIGSGVCSPGQASDSTGTSTLLTVLGSQANTANPLLNNVLINQHVWGNFSILDAGGDAMRWARLAFHDNQKSYQEMLTTARDSALGSSQLMFLPYLSGERTNAASRSRAQFFGLSRNHRAADLYRSILEGVAMAAQRNLQLMRKQDHSPVTQVIASGGGAKDRFWLEIKASIYDLPIVKPECEENGILGCCILGALAINKYYSLQEACARVVHYSEQVLPDPKMRDYYAHAQVLFDQLYTQSQQHYLSLDKLAVLASSTQKTS</sequence>
<dbReference type="PIRSF" id="PIRSF000538">
    <property type="entry name" value="GlpK"/>
    <property type="match status" value="1"/>
</dbReference>
<dbReference type="Pfam" id="PF02782">
    <property type="entry name" value="FGGY_C"/>
    <property type="match status" value="1"/>
</dbReference>
<dbReference type="InterPro" id="IPR043129">
    <property type="entry name" value="ATPase_NBD"/>
</dbReference>
<dbReference type="InterPro" id="IPR050406">
    <property type="entry name" value="FGGY_Carb_Kinase"/>
</dbReference>
<evidence type="ECO:0000256" key="2">
    <source>
        <dbReference type="ARBA" id="ARBA00022679"/>
    </source>
</evidence>
<keyword evidence="3 4" id="KW-0418">Kinase</keyword>
<comment type="caution">
    <text evidence="7">The sequence shown here is derived from an EMBL/GenBank/DDBJ whole genome shotgun (WGS) entry which is preliminary data.</text>
</comment>
<evidence type="ECO:0000256" key="4">
    <source>
        <dbReference type="RuleBase" id="RU003733"/>
    </source>
</evidence>
<dbReference type="SUPFAM" id="SSF53067">
    <property type="entry name" value="Actin-like ATPase domain"/>
    <property type="match status" value="2"/>
</dbReference>
<dbReference type="GO" id="GO:0005975">
    <property type="term" value="P:carbohydrate metabolic process"/>
    <property type="evidence" value="ECO:0007669"/>
    <property type="project" value="InterPro"/>
</dbReference>
<reference evidence="7 8" key="1">
    <citation type="submission" date="2018-09" db="EMBL/GenBank/DDBJ databases">
        <authorList>
            <person name="Wang Z."/>
        </authorList>
    </citation>
    <scope>NUCLEOTIDE SEQUENCE [LARGE SCALE GENOMIC DNA]</scope>
    <source>
        <strain evidence="7 8">ALS 81</strain>
    </source>
</reference>
<evidence type="ECO:0000313" key="7">
    <source>
        <dbReference type="EMBL" id="RKF18786.1"/>
    </source>
</evidence>
<dbReference type="RefSeq" id="WP_120354866.1">
    <property type="nucleotide sequence ID" value="NZ_RAQO01000005.1"/>
</dbReference>
<evidence type="ECO:0000259" key="5">
    <source>
        <dbReference type="Pfam" id="PF00370"/>
    </source>
</evidence>
<dbReference type="OrthoDB" id="9805576at2"/>
<dbReference type="GO" id="GO:0016301">
    <property type="term" value="F:kinase activity"/>
    <property type="evidence" value="ECO:0007669"/>
    <property type="project" value="UniProtKB-KW"/>
</dbReference>
<proteinExistence type="inferred from homology"/>
<evidence type="ECO:0000259" key="6">
    <source>
        <dbReference type="Pfam" id="PF02782"/>
    </source>
</evidence>
<dbReference type="Pfam" id="PF00370">
    <property type="entry name" value="FGGY_N"/>
    <property type="match status" value="1"/>
</dbReference>
<dbReference type="PANTHER" id="PTHR43095">
    <property type="entry name" value="SUGAR KINASE"/>
    <property type="match status" value="1"/>
</dbReference>
<dbReference type="CDD" id="cd07808">
    <property type="entry name" value="ASKHA_NBD_FGGY_EcXK-like"/>
    <property type="match status" value="1"/>
</dbReference>
<dbReference type="EMBL" id="RAQO01000005">
    <property type="protein sequence ID" value="RKF18786.1"/>
    <property type="molecule type" value="Genomic_DNA"/>
</dbReference>
<organism evidence="7 8">
    <name type="scientific">Alginatibacterium sediminis</name>
    <dbReference type="NCBI Taxonomy" id="2164068"/>
    <lineage>
        <taxon>Bacteria</taxon>
        <taxon>Pseudomonadati</taxon>
        <taxon>Pseudomonadota</taxon>
        <taxon>Gammaproteobacteria</taxon>
        <taxon>Alteromonadales</taxon>
        <taxon>Alteromonadaceae</taxon>
        <taxon>Alginatibacterium</taxon>
    </lineage>
</organism>
<evidence type="ECO:0000256" key="1">
    <source>
        <dbReference type="ARBA" id="ARBA00009156"/>
    </source>
</evidence>
<feature type="domain" description="Carbohydrate kinase FGGY N-terminal" evidence="5">
    <location>
        <begin position="4"/>
        <end position="248"/>
    </location>
</feature>
<evidence type="ECO:0000256" key="3">
    <source>
        <dbReference type="ARBA" id="ARBA00022777"/>
    </source>
</evidence>
<dbReference type="InterPro" id="IPR000577">
    <property type="entry name" value="Carb_kinase_FGGY"/>
</dbReference>
<dbReference type="Gene3D" id="3.30.420.40">
    <property type="match status" value="2"/>
</dbReference>
<dbReference type="GO" id="GO:0016773">
    <property type="term" value="F:phosphotransferase activity, alcohol group as acceptor"/>
    <property type="evidence" value="ECO:0007669"/>
    <property type="project" value="InterPro"/>
</dbReference>
<dbReference type="PROSITE" id="PS00445">
    <property type="entry name" value="FGGY_KINASES_2"/>
    <property type="match status" value="1"/>
</dbReference>